<dbReference type="PANTHER" id="PTHR43436">
    <property type="entry name" value="ARAC-FAMILY TRANSCRIPTIONAL REGULATOR"/>
    <property type="match status" value="1"/>
</dbReference>
<protein>
    <submittedName>
        <fullName evidence="4">AraC family transcriptional regulator</fullName>
    </submittedName>
</protein>
<dbReference type="EMBL" id="SAWZ01000004">
    <property type="protein sequence ID" value="RXR06136.1"/>
    <property type="molecule type" value="Genomic_DNA"/>
</dbReference>
<dbReference type="InterPro" id="IPR009057">
    <property type="entry name" value="Homeodomain-like_sf"/>
</dbReference>
<keyword evidence="2" id="KW-0804">Transcription</keyword>
<dbReference type="InterPro" id="IPR009594">
    <property type="entry name" value="Tscrpt_reg_HTH_AraC_N"/>
</dbReference>
<keyword evidence="5" id="KW-1185">Reference proteome</keyword>
<dbReference type="InterPro" id="IPR018060">
    <property type="entry name" value="HTH_AraC"/>
</dbReference>
<dbReference type="PANTHER" id="PTHR43436:SF1">
    <property type="entry name" value="TRANSCRIPTIONAL REGULATORY PROTEIN"/>
    <property type="match status" value="1"/>
</dbReference>
<evidence type="ECO:0000259" key="3">
    <source>
        <dbReference type="PROSITE" id="PS01124"/>
    </source>
</evidence>
<reference evidence="4 5" key="1">
    <citation type="submission" date="2019-01" db="EMBL/GenBank/DDBJ databases">
        <title>Pseudoxanthomonas composti sp. nov., isolated from compost.</title>
        <authorList>
            <person name="Yang G."/>
        </authorList>
    </citation>
    <scope>NUCLEOTIDE SEQUENCE [LARGE SCALE GENOMIC DNA]</scope>
    <source>
        <strain evidence="4 5">GSS15</strain>
    </source>
</reference>
<dbReference type="SUPFAM" id="SSF46689">
    <property type="entry name" value="Homeodomain-like"/>
    <property type="match status" value="2"/>
</dbReference>
<dbReference type="Proteomes" id="UP000289784">
    <property type="component" value="Unassembled WGS sequence"/>
</dbReference>
<sequence length="308" mass="33799">MHAGLAKVAAMQNDLPALSPLRALLLRHAAEGITETAVPGLRLYRSGATTTPVPVVYEPMLCVVVQGRKRVILGERVHYYDAAHCLVVSLELPVVGAVCEASQQAPYLALSVALDRAELASLLLQLPPDRTPVPANVALEVSTMSAPLADASLRLVQLLESPRDIAVLAPLVRRELLYRLLMGPQGPMLRQIAHGEGRLGQVQQAIAWIREHYDEPLRVEALATQVALSNSSLHRHFKAATQLSPLQYQKQVRLQQARERLMAEQTDAASVAYAVGYESASQFSREFKRLFGHPPAEAAKRWRQEVAV</sequence>
<gene>
    <name evidence="4" type="ORF">EPA99_09885</name>
</gene>
<dbReference type="Pfam" id="PF06719">
    <property type="entry name" value="AraC_N"/>
    <property type="match status" value="1"/>
</dbReference>
<accession>A0A4Q1JVE6</accession>
<dbReference type="PROSITE" id="PS01124">
    <property type="entry name" value="HTH_ARAC_FAMILY_2"/>
    <property type="match status" value="1"/>
</dbReference>
<feature type="domain" description="HTH araC/xylS-type" evidence="3">
    <location>
        <begin position="203"/>
        <end position="301"/>
    </location>
</feature>
<dbReference type="Pfam" id="PF12833">
    <property type="entry name" value="HTH_18"/>
    <property type="match status" value="1"/>
</dbReference>
<organism evidence="4 5">
    <name type="scientific">Pseudoxanthomonas composti</name>
    <dbReference type="NCBI Taxonomy" id="2137479"/>
    <lineage>
        <taxon>Bacteria</taxon>
        <taxon>Pseudomonadati</taxon>
        <taxon>Pseudomonadota</taxon>
        <taxon>Gammaproteobacteria</taxon>
        <taxon>Lysobacterales</taxon>
        <taxon>Lysobacteraceae</taxon>
        <taxon>Pseudoxanthomonas</taxon>
    </lineage>
</organism>
<dbReference type="GO" id="GO:0043565">
    <property type="term" value="F:sequence-specific DNA binding"/>
    <property type="evidence" value="ECO:0007669"/>
    <property type="project" value="InterPro"/>
</dbReference>
<evidence type="ECO:0000256" key="1">
    <source>
        <dbReference type="ARBA" id="ARBA00023015"/>
    </source>
</evidence>
<evidence type="ECO:0000313" key="5">
    <source>
        <dbReference type="Proteomes" id="UP000289784"/>
    </source>
</evidence>
<dbReference type="Gene3D" id="1.10.10.60">
    <property type="entry name" value="Homeodomain-like"/>
    <property type="match status" value="2"/>
</dbReference>
<dbReference type="GO" id="GO:0003700">
    <property type="term" value="F:DNA-binding transcription factor activity"/>
    <property type="evidence" value="ECO:0007669"/>
    <property type="project" value="InterPro"/>
</dbReference>
<name>A0A4Q1JVE6_9GAMM</name>
<dbReference type="OrthoDB" id="34150at2"/>
<dbReference type="AlphaFoldDB" id="A0A4Q1JVE6"/>
<evidence type="ECO:0000256" key="2">
    <source>
        <dbReference type="ARBA" id="ARBA00023163"/>
    </source>
</evidence>
<dbReference type="SMART" id="SM00342">
    <property type="entry name" value="HTH_ARAC"/>
    <property type="match status" value="1"/>
</dbReference>
<evidence type="ECO:0000313" key="4">
    <source>
        <dbReference type="EMBL" id="RXR06136.1"/>
    </source>
</evidence>
<proteinExistence type="predicted"/>
<comment type="caution">
    <text evidence="4">The sequence shown here is derived from an EMBL/GenBank/DDBJ whole genome shotgun (WGS) entry which is preliminary data.</text>
</comment>
<keyword evidence="1" id="KW-0805">Transcription regulation</keyword>